<dbReference type="InterPro" id="IPR036909">
    <property type="entry name" value="Cyt_c-like_dom_sf"/>
</dbReference>
<feature type="domain" description="Cytochrome c" evidence="8">
    <location>
        <begin position="223"/>
        <end position="351"/>
    </location>
</feature>
<evidence type="ECO:0000256" key="2">
    <source>
        <dbReference type="ARBA" id="ARBA00022617"/>
    </source>
</evidence>
<feature type="domain" description="Cytochrome c" evidence="8">
    <location>
        <begin position="71"/>
        <end position="181"/>
    </location>
</feature>
<dbReference type="GO" id="GO:0004130">
    <property type="term" value="F:cytochrome-c peroxidase activity"/>
    <property type="evidence" value="ECO:0007669"/>
    <property type="project" value="UniProtKB-EC"/>
</dbReference>
<dbReference type="EC" id="1.11.1.5" evidence="9"/>
<proteinExistence type="predicted"/>
<dbReference type="SUPFAM" id="SSF46626">
    <property type="entry name" value="Cytochrome c"/>
    <property type="match status" value="2"/>
</dbReference>
<reference evidence="9" key="1">
    <citation type="submission" date="2016-10" db="EMBL/GenBank/DDBJ databases">
        <authorList>
            <person name="de Groot N.N."/>
        </authorList>
    </citation>
    <scope>NUCLEOTIDE SEQUENCE</scope>
</reference>
<keyword evidence="9" id="KW-0575">Peroxidase</keyword>
<dbReference type="GO" id="GO:0009055">
    <property type="term" value="F:electron transfer activity"/>
    <property type="evidence" value="ECO:0007669"/>
    <property type="project" value="InterPro"/>
</dbReference>
<dbReference type="GO" id="GO:0046872">
    <property type="term" value="F:metal ion binding"/>
    <property type="evidence" value="ECO:0007669"/>
    <property type="project" value="UniProtKB-KW"/>
</dbReference>
<dbReference type="PIRSF" id="PIRSF000294">
    <property type="entry name" value="Cytochrome-c_peroxidase"/>
    <property type="match status" value="1"/>
</dbReference>
<evidence type="ECO:0000256" key="3">
    <source>
        <dbReference type="ARBA" id="ARBA00022723"/>
    </source>
</evidence>
<dbReference type="EMBL" id="FPHE01000059">
    <property type="protein sequence ID" value="SFV55078.1"/>
    <property type="molecule type" value="Genomic_DNA"/>
</dbReference>
<dbReference type="InterPro" id="IPR026259">
    <property type="entry name" value="MauG/Cytc_peroxidase"/>
</dbReference>
<dbReference type="InterPro" id="IPR009056">
    <property type="entry name" value="Cyt_c-like_dom"/>
</dbReference>
<keyword evidence="5" id="KW-0574">Periplasm</keyword>
<gene>
    <name evidence="9" type="ORF">MNB_SV-12-303</name>
</gene>
<sequence>MKRLFHPVTITLFVVTLILLLPIILPNKKVKTYSDNELIQRAISTNMLPIPTTYKKLLKVVDNPQNRMTHQKIALGKELYNEKLLSRDKDIACASCHLLNQGGDDNMAVAIGYQGRANPFHLNSPTVLNSALAKSQFWNGRAKDVEEQAGGPIQAPFEMNMTPKEVVKRLRGVPAYVTKFQEVFNSPISFENIRKAIGAYERTLLTHGDYDKFLEGDNNALSAKAKRGMTLFMTKGCKGCHTGMSVGGQSIQQFPLRRYLSDYMGMIFEPNMRIKESPFPFVNEGGFLGRDNRLKFRVPILRNISKTAPYFHNGVVKELKEAVRIMSKYQIGDEFTPTQIDEVVAFLKSLDGELVEYEIK</sequence>
<organism evidence="9">
    <name type="scientific">hydrothermal vent metagenome</name>
    <dbReference type="NCBI Taxonomy" id="652676"/>
    <lineage>
        <taxon>unclassified sequences</taxon>
        <taxon>metagenomes</taxon>
        <taxon>ecological metagenomes</taxon>
    </lineage>
</organism>
<evidence type="ECO:0000259" key="8">
    <source>
        <dbReference type="PROSITE" id="PS51007"/>
    </source>
</evidence>
<protein>
    <submittedName>
        <fullName evidence="9">Cytochrome c551 peroxidase</fullName>
        <ecNumber evidence="9">1.11.1.5</ecNumber>
    </submittedName>
</protein>
<keyword evidence="2" id="KW-0349">Heme</keyword>
<name>A0A1W1BNE1_9ZZZZ</name>
<dbReference type="AlphaFoldDB" id="A0A1W1BNE1"/>
<evidence type="ECO:0000256" key="6">
    <source>
        <dbReference type="ARBA" id="ARBA00023002"/>
    </source>
</evidence>
<comment type="subcellular location">
    <subcellularLocation>
        <location evidence="1">Periplasm</location>
    </subcellularLocation>
</comment>
<dbReference type="PANTHER" id="PTHR30600">
    <property type="entry name" value="CYTOCHROME C PEROXIDASE-RELATED"/>
    <property type="match status" value="1"/>
</dbReference>
<keyword evidence="3" id="KW-0479">Metal-binding</keyword>
<evidence type="ECO:0000256" key="4">
    <source>
        <dbReference type="ARBA" id="ARBA00022729"/>
    </source>
</evidence>
<keyword evidence="6 9" id="KW-0560">Oxidoreductase</keyword>
<keyword evidence="7" id="KW-0408">Iron</keyword>
<dbReference type="Gene3D" id="1.10.760.10">
    <property type="entry name" value="Cytochrome c-like domain"/>
    <property type="match status" value="2"/>
</dbReference>
<evidence type="ECO:0000256" key="1">
    <source>
        <dbReference type="ARBA" id="ARBA00004418"/>
    </source>
</evidence>
<dbReference type="GO" id="GO:0042597">
    <property type="term" value="C:periplasmic space"/>
    <property type="evidence" value="ECO:0007669"/>
    <property type="project" value="UniProtKB-SubCell"/>
</dbReference>
<keyword evidence="4" id="KW-0732">Signal</keyword>
<accession>A0A1W1BNE1</accession>
<evidence type="ECO:0000256" key="7">
    <source>
        <dbReference type="ARBA" id="ARBA00023004"/>
    </source>
</evidence>
<dbReference type="InterPro" id="IPR004852">
    <property type="entry name" value="Di-haem_cyt_c_peroxidsae"/>
</dbReference>
<dbReference type="Pfam" id="PF03150">
    <property type="entry name" value="CCP_MauG"/>
    <property type="match status" value="1"/>
</dbReference>
<dbReference type="Pfam" id="PF00034">
    <property type="entry name" value="Cytochrom_C"/>
    <property type="match status" value="1"/>
</dbReference>
<dbReference type="PROSITE" id="PS51007">
    <property type="entry name" value="CYTC"/>
    <property type="match status" value="2"/>
</dbReference>
<evidence type="ECO:0000313" key="9">
    <source>
        <dbReference type="EMBL" id="SFV55078.1"/>
    </source>
</evidence>
<dbReference type="PANTHER" id="PTHR30600:SF7">
    <property type="entry name" value="CYTOCHROME C PEROXIDASE-RELATED"/>
    <property type="match status" value="1"/>
</dbReference>
<dbReference type="InterPro" id="IPR051395">
    <property type="entry name" value="Cytochrome_c_Peroxidase/MauG"/>
</dbReference>
<dbReference type="GO" id="GO:0020037">
    <property type="term" value="F:heme binding"/>
    <property type="evidence" value="ECO:0007669"/>
    <property type="project" value="InterPro"/>
</dbReference>
<evidence type="ECO:0000256" key="5">
    <source>
        <dbReference type="ARBA" id="ARBA00022764"/>
    </source>
</evidence>